<dbReference type="SUPFAM" id="SSF48019">
    <property type="entry name" value="post-AAA+ oligomerization domain-like"/>
    <property type="match status" value="1"/>
</dbReference>
<protein>
    <recommendedName>
        <fullName evidence="1">DNA-directed DNA polymerase</fullName>
        <ecNumber evidence="1">2.7.7.7</ecNumber>
    </recommendedName>
</protein>
<keyword evidence="2" id="KW-0808">Transferase</keyword>
<reference evidence="9" key="1">
    <citation type="submission" date="2016-10" db="EMBL/GenBank/DDBJ databases">
        <authorList>
            <person name="Varghese N."/>
            <person name="Submissions S."/>
        </authorList>
    </citation>
    <scope>NUCLEOTIDE SEQUENCE [LARGE SCALE GENOMIC DNA]</scope>
    <source>
        <strain evidence="9">DSM 2698</strain>
    </source>
</reference>
<dbReference type="InterPro" id="IPR005790">
    <property type="entry name" value="DNA_polIII_delta"/>
</dbReference>
<dbReference type="EMBL" id="FMVW01000003">
    <property type="protein sequence ID" value="SCZ35689.1"/>
    <property type="molecule type" value="Genomic_DNA"/>
</dbReference>
<dbReference type="OrthoDB" id="9804983at2"/>
<comment type="catalytic activity">
    <reaction evidence="7">
        <text>DNA(n) + a 2'-deoxyribonucleoside 5'-triphosphate = DNA(n+1) + diphosphate</text>
        <dbReference type="Rhea" id="RHEA:22508"/>
        <dbReference type="Rhea" id="RHEA-COMP:17339"/>
        <dbReference type="Rhea" id="RHEA-COMP:17340"/>
        <dbReference type="ChEBI" id="CHEBI:33019"/>
        <dbReference type="ChEBI" id="CHEBI:61560"/>
        <dbReference type="ChEBI" id="CHEBI:173112"/>
        <dbReference type="EC" id="2.7.7.7"/>
    </reaction>
</comment>
<dbReference type="InterPro" id="IPR027417">
    <property type="entry name" value="P-loop_NTPase"/>
</dbReference>
<dbReference type="EC" id="2.7.7.7" evidence="1"/>
<keyword evidence="4" id="KW-0235">DNA replication</keyword>
<dbReference type="PANTHER" id="PTHR34388">
    <property type="entry name" value="DNA POLYMERASE III SUBUNIT DELTA"/>
    <property type="match status" value="1"/>
</dbReference>
<gene>
    <name evidence="8" type="ORF">SAMN03080610_01949</name>
</gene>
<evidence type="ECO:0000256" key="1">
    <source>
        <dbReference type="ARBA" id="ARBA00012417"/>
    </source>
</evidence>
<evidence type="ECO:0000256" key="7">
    <source>
        <dbReference type="ARBA" id="ARBA00049244"/>
    </source>
</evidence>
<dbReference type="GO" id="GO:0003887">
    <property type="term" value="F:DNA-directed DNA polymerase activity"/>
    <property type="evidence" value="ECO:0007669"/>
    <property type="project" value="UniProtKB-KW"/>
</dbReference>
<dbReference type="GO" id="GO:0009360">
    <property type="term" value="C:DNA polymerase III complex"/>
    <property type="evidence" value="ECO:0007669"/>
    <property type="project" value="TreeGrafter"/>
</dbReference>
<dbReference type="Gene3D" id="1.10.8.60">
    <property type="match status" value="1"/>
</dbReference>
<dbReference type="RefSeq" id="WP_092811998.1">
    <property type="nucleotide sequence ID" value="NZ_FMVW01000003.1"/>
</dbReference>
<dbReference type="NCBIfam" id="TIGR01128">
    <property type="entry name" value="holA"/>
    <property type="match status" value="1"/>
</dbReference>
<dbReference type="Gene3D" id="1.20.272.10">
    <property type="match status" value="1"/>
</dbReference>
<keyword evidence="5" id="KW-0239">DNA-directed DNA polymerase</keyword>
<dbReference type="STRING" id="1120955.SAMN03080610_01949"/>
<keyword evidence="9" id="KW-1185">Reference proteome</keyword>
<evidence type="ECO:0000313" key="8">
    <source>
        <dbReference type="EMBL" id="SCZ35689.1"/>
    </source>
</evidence>
<dbReference type="PANTHER" id="PTHR34388:SF1">
    <property type="entry name" value="DNA POLYMERASE III SUBUNIT DELTA"/>
    <property type="match status" value="1"/>
</dbReference>
<dbReference type="GO" id="GO:0006261">
    <property type="term" value="P:DNA-templated DNA replication"/>
    <property type="evidence" value="ECO:0007669"/>
    <property type="project" value="TreeGrafter"/>
</dbReference>
<evidence type="ECO:0000256" key="5">
    <source>
        <dbReference type="ARBA" id="ARBA00022932"/>
    </source>
</evidence>
<evidence type="ECO:0000256" key="4">
    <source>
        <dbReference type="ARBA" id="ARBA00022705"/>
    </source>
</evidence>
<dbReference type="SUPFAM" id="SSF52540">
    <property type="entry name" value="P-loop containing nucleoside triphosphate hydrolases"/>
    <property type="match status" value="1"/>
</dbReference>
<evidence type="ECO:0000256" key="6">
    <source>
        <dbReference type="ARBA" id="ARBA00034754"/>
    </source>
</evidence>
<evidence type="ECO:0000313" key="9">
    <source>
        <dbReference type="Proteomes" id="UP000199347"/>
    </source>
</evidence>
<evidence type="ECO:0000256" key="2">
    <source>
        <dbReference type="ARBA" id="ARBA00022679"/>
    </source>
</evidence>
<evidence type="ECO:0000256" key="3">
    <source>
        <dbReference type="ARBA" id="ARBA00022695"/>
    </source>
</evidence>
<keyword evidence="3" id="KW-0548">Nucleotidyltransferase</keyword>
<dbReference type="InterPro" id="IPR008921">
    <property type="entry name" value="DNA_pol3_clamp-load_cplx_C"/>
</dbReference>
<sequence>MVAVKAAQATAFTTQPPADVRLFLLYGTDQGAVSERAATLVSILSARDPQGATVLRIGSDELSGNPGRIADEAHADMLFGGAPLIRLKILDGRHNVVPSLRPLVEDPPEAAIIVVEADELRAGAPLRRLFEDSPNAAAIPFYESSAGDIADLTRSMLPEAQVTVEPDALDYLIVHLGTDRGVARREIEKLILYAGDGAELTLAEVTTVVGESTELRNDRLIDRTLTGDIQEVAADLSRLEAEGASPSALLAQMLNHLLMLAGLQAEARKSGLAVAVDRARPPLHFRRKDSVKRALQIWSPEALRKARASIDEAILETRKLPALDYAIASLALMRLAQVARRVGRR</sequence>
<dbReference type="Proteomes" id="UP000199347">
    <property type="component" value="Unassembled WGS sequence"/>
</dbReference>
<organism evidence="8 9">
    <name type="scientific">Afifella marina DSM 2698</name>
    <dbReference type="NCBI Taxonomy" id="1120955"/>
    <lineage>
        <taxon>Bacteria</taxon>
        <taxon>Pseudomonadati</taxon>
        <taxon>Pseudomonadota</taxon>
        <taxon>Alphaproteobacteria</taxon>
        <taxon>Hyphomicrobiales</taxon>
        <taxon>Afifellaceae</taxon>
        <taxon>Afifella</taxon>
    </lineage>
</organism>
<dbReference type="AlphaFoldDB" id="A0A1G5NG36"/>
<dbReference type="GO" id="GO:0003677">
    <property type="term" value="F:DNA binding"/>
    <property type="evidence" value="ECO:0007669"/>
    <property type="project" value="InterPro"/>
</dbReference>
<comment type="similarity">
    <text evidence="6">Belongs to the DNA polymerase HolA subunit family.</text>
</comment>
<name>A0A1G5NG36_AFIMA</name>
<accession>A0A1G5NG36</accession>
<proteinExistence type="inferred from homology"/>